<evidence type="ECO:0000313" key="3">
    <source>
        <dbReference type="EMBL" id="OGZ22933.1"/>
    </source>
</evidence>
<dbReference type="PANTHER" id="PTHR43174:SF3">
    <property type="entry name" value="UDP-N-ACETYLGLUCOSAMINE 2-EPIMERASE"/>
    <property type="match status" value="1"/>
</dbReference>
<dbReference type="GO" id="GO:0016853">
    <property type="term" value="F:isomerase activity"/>
    <property type="evidence" value="ECO:0007669"/>
    <property type="project" value="UniProtKB-KW"/>
</dbReference>
<comment type="caution">
    <text evidence="3">The sequence shown here is derived from an EMBL/GenBank/DDBJ whole genome shotgun (WGS) entry which is preliminary data.</text>
</comment>
<proteinExistence type="inferred from homology"/>
<dbReference type="InterPro" id="IPR029767">
    <property type="entry name" value="WecB-like"/>
</dbReference>
<dbReference type="EMBL" id="MHMG01000031">
    <property type="protein sequence ID" value="OGZ22933.1"/>
    <property type="molecule type" value="Genomic_DNA"/>
</dbReference>
<dbReference type="Pfam" id="PF02350">
    <property type="entry name" value="Epimerase_2"/>
    <property type="match status" value="1"/>
</dbReference>
<feature type="domain" description="UDP-N-acetylglucosamine 2-epimerase" evidence="2">
    <location>
        <begin position="3"/>
        <end position="116"/>
    </location>
</feature>
<dbReference type="SUPFAM" id="SSF53756">
    <property type="entry name" value="UDP-Glycosyltransferase/glycogen phosphorylase"/>
    <property type="match status" value="1"/>
</dbReference>
<evidence type="ECO:0000259" key="2">
    <source>
        <dbReference type="Pfam" id="PF02350"/>
    </source>
</evidence>
<dbReference type="AlphaFoldDB" id="A0A1G2EAQ0"/>
<dbReference type="Gene3D" id="3.40.50.2000">
    <property type="entry name" value="Glycogen Phosphorylase B"/>
    <property type="match status" value="2"/>
</dbReference>
<sequence length="132" mass="15334">MIRIIREYEKYPFIKIFKNIPRQEYLGLMKIADVLVGNSSSGIIEAPYLHLPAVNIGQRQRGRERAENIIDVNHNKAQIKLAIKKALYDKKFKEKVRKCENPYGEGRAGVKIANVLNKIKINRKLLQKQITY</sequence>
<reference evidence="3 4" key="1">
    <citation type="journal article" date="2016" name="Nat. Commun.">
        <title>Thousands of microbial genomes shed light on interconnected biogeochemical processes in an aquifer system.</title>
        <authorList>
            <person name="Anantharaman K."/>
            <person name="Brown C.T."/>
            <person name="Hug L.A."/>
            <person name="Sharon I."/>
            <person name="Castelle C.J."/>
            <person name="Probst A.J."/>
            <person name="Thomas B.C."/>
            <person name="Singh A."/>
            <person name="Wilkins M.J."/>
            <person name="Karaoz U."/>
            <person name="Brodie E.L."/>
            <person name="Williams K.H."/>
            <person name="Hubbard S.S."/>
            <person name="Banfield J.F."/>
        </authorList>
    </citation>
    <scope>NUCLEOTIDE SEQUENCE [LARGE SCALE GENOMIC DNA]</scope>
</reference>
<dbReference type="Proteomes" id="UP000176406">
    <property type="component" value="Unassembled WGS sequence"/>
</dbReference>
<organism evidence="3 4">
    <name type="scientific">Candidatus Nealsonbacteria bacterium RIFCSPLOWO2_01_FULL_41_9</name>
    <dbReference type="NCBI Taxonomy" id="1801671"/>
    <lineage>
        <taxon>Bacteria</taxon>
        <taxon>Candidatus Nealsoniibacteriota</taxon>
    </lineage>
</organism>
<gene>
    <name evidence="3" type="ORF">A3A08_02700</name>
</gene>
<evidence type="ECO:0000256" key="1">
    <source>
        <dbReference type="RuleBase" id="RU003513"/>
    </source>
</evidence>
<keyword evidence="1" id="KW-0413">Isomerase</keyword>
<name>A0A1G2EAQ0_9BACT</name>
<dbReference type="PANTHER" id="PTHR43174">
    <property type="entry name" value="UDP-N-ACETYLGLUCOSAMINE 2-EPIMERASE"/>
    <property type="match status" value="1"/>
</dbReference>
<evidence type="ECO:0000313" key="4">
    <source>
        <dbReference type="Proteomes" id="UP000176406"/>
    </source>
</evidence>
<accession>A0A1G2EAQ0</accession>
<dbReference type="InterPro" id="IPR003331">
    <property type="entry name" value="UDP_GlcNAc_Epimerase_2_dom"/>
</dbReference>
<protein>
    <recommendedName>
        <fullName evidence="2">UDP-N-acetylglucosamine 2-epimerase domain-containing protein</fullName>
    </recommendedName>
</protein>
<comment type="similarity">
    <text evidence="1">Belongs to the UDP-N-acetylglucosamine 2-epimerase family.</text>
</comment>